<dbReference type="GO" id="GO:0016301">
    <property type="term" value="F:kinase activity"/>
    <property type="evidence" value="ECO:0007669"/>
    <property type="project" value="UniProtKB-KW"/>
</dbReference>
<sequence length="79" mass="9157">MLMLIVWCRYVKVSNFIDSFGAEQWGKLQAWIDYEASFERFEVRLSNLAADRPVEPLLVYSMDLSKMWEGMDVSVGLSS</sequence>
<gene>
    <name evidence="3" type="ORF">F511_08664</name>
</gene>
<protein>
    <submittedName>
        <fullName evidence="3">L-type lectin-domain containing receptor kinase S.4-like</fullName>
    </submittedName>
</protein>
<dbReference type="EMBL" id="KV017185">
    <property type="protein sequence ID" value="KZV18858.1"/>
    <property type="molecule type" value="Genomic_DNA"/>
</dbReference>
<reference evidence="3 4" key="1">
    <citation type="journal article" date="2015" name="Proc. Natl. Acad. Sci. U.S.A.">
        <title>The resurrection genome of Boea hygrometrica: A blueprint for survival of dehydration.</title>
        <authorList>
            <person name="Xiao L."/>
            <person name="Yang G."/>
            <person name="Zhang L."/>
            <person name="Yang X."/>
            <person name="Zhao S."/>
            <person name="Ji Z."/>
            <person name="Zhou Q."/>
            <person name="Hu M."/>
            <person name="Wang Y."/>
            <person name="Chen M."/>
            <person name="Xu Y."/>
            <person name="Jin H."/>
            <person name="Xiao X."/>
            <person name="Hu G."/>
            <person name="Bao F."/>
            <person name="Hu Y."/>
            <person name="Wan P."/>
            <person name="Li L."/>
            <person name="Deng X."/>
            <person name="Kuang T."/>
            <person name="Xiang C."/>
            <person name="Zhu J.K."/>
            <person name="Oliver M.J."/>
            <person name="He Y."/>
        </authorList>
    </citation>
    <scope>NUCLEOTIDE SEQUENCE [LARGE SCALE GENOMIC DNA]</scope>
    <source>
        <strain evidence="4">cv. XS01</strain>
    </source>
</reference>
<dbReference type="AlphaFoldDB" id="A0A2Z7AAW2"/>
<dbReference type="GO" id="GO:0030246">
    <property type="term" value="F:carbohydrate binding"/>
    <property type="evidence" value="ECO:0007669"/>
    <property type="project" value="UniProtKB-KW"/>
</dbReference>
<name>A0A2Z7AAW2_9LAMI</name>
<dbReference type="InterPro" id="IPR013320">
    <property type="entry name" value="ConA-like_dom_sf"/>
</dbReference>
<accession>A0A2Z7AAW2</accession>
<dbReference type="Gene3D" id="2.60.120.200">
    <property type="match status" value="1"/>
</dbReference>
<evidence type="ECO:0000259" key="2">
    <source>
        <dbReference type="Pfam" id="PF00139"/>
    </source>
</evidence>
<evidence type="ECO:0000256" key="1">
    <source>
        <dbReference type="ARBA" id="ARBA00022734"/>
    </source>
</evidence>
<keyword evidence="1 3" id="KW-0430">Lectin</keyword>
<dbReference type="InterPro" id="IPR001220">
    <property type="entry name" value="Legume_lectin_dom"/>
</dbReference>
<organism evidence="3 4">
    <name type="scientific">Dorcoceras hygrometricum</name>
    <dbReference type="NCBI Taxonomy" id="472368"/>
    <lineage>
        <taxon>Eukaryota</taxon>
        <taxon>Viridiplantae</taxon>
        <taxon>Streptophyta</taxon>
        <taxon>Embryophyta</taxon>
        <taxon>Tracheophyta</taxon>
        <taxon>Spermatophyta</taxon>
        <taxon>Magnoliopsida</taxon>
        <taxon>eudicotyledons</taxon>
        <taxon>Gunneridae</taxon>
        <taxon>Pentapetalae</taxon>
        <taxon>asterids</taxon>
        <taxon>lamiids</taxon>
        <taxon>Lamiales</taxon>
        <taxon>Gesneriaceae</taxon>
        <taxon>Didymocarpoideae</taxon>
        <taxon>Trichosporeae</taxon>
        <taxon>Loxocarpinae</taxon>
        <taxon>Dorcoceras</taxon>
    </lineage>
</organism>
<evidence type="ECO:0000313" key="4">
    <source>
        <dbReference type="Proteomes" id="UP000250235"/>
    </source>
</evidence>
<evidence type="ECO:0000313" key="3">
    <source>
        <dbReference type="EMBL" id="KZV18858.1"/>
    </source>
</evidence>
<dbReference type="OrthoDB" id="2019747at2759"/>
<proteinExistence type="predicted"/>
<feature type="domain" description="Legume lectin" evidence="2">
    <location>
        <begin position="22"/>
        <end position="79"/>
    </location>
</feature>
<keyword evidence="4" id="KW-1185">Reference proteome</keyword>
<dbReference type="Proteomes" id="UP000250235">
    <property type="component" value="Unassembled WGS sequence"/>
</dbReference>
<dbReference type="Pfam" id="PF00139">
    <property type="entry name" value="Lectin_legB"/>
    <property type="match status" value="1"/>
</dbReference>
<keyword evidence="3" id="KW-0418">Kinase</keyword>
<dbReference type="SUPFAM" id="SSF49899">
    <property type="entry name" value="Concanavalin A-like lectins/glucanases"/>
    <property type="match status" value="1"/>
</dbReference>
<keyword evidence="3" id="KW-0675">Receptor</keyword>
<keyword evidence="3" id="KW-0808">Transferase</keyword>